<name>A0A953J4A8_9BACT</name>
<dbReference type="Proteomes" id="UP000705867">
    <property type="component" value="Unassembled WGS sequence"/>
</dbReference>
<reference evidence="1" key="1">
    <citation type="journal article" date="2021" name="bioRxiv">
        <title>Unraveling nitrogen, sulfur and carbon metabolic pathways and microbial community transcriptional responses to substrate deprivation and toxicity stresses in a bioreactor mimicking anoxic brackish coastal sediment conditions.</title>
        <authorList>
            <person name="Martins P.D."/>
            <person name="Echeveste M.J."/>
            <person name="Arshad A."/>
            <person name="Kurth J."/>
            <person name="Ouboter H."/>
            <person name="Jetten M.S.M."/>
            <person name="Welte C.U."/>
        </authorList>
    </citation>
    <scope>NUCLEOTIDE SEQUENCE</scope>
    <source>
        <strain evidence="1">MAG_39</strain>
    </source>
</reference>
<sequence length="70" mass="8340">MKSEVFSILKRLIRQSKDLSEFKVKIVQEGITLKVDEQNALWLCHRDHRFKCKVDISQYPFLHSLVLPKK</sequence>
<comment type="caution">
    <text evidence="1">The sequence shown here is derived from an EMBL/GenBank/DDBJ whole genome shotgun (WGS) entry which is preliminary data.</text>
</comment>
<gene>
    <name evidence="1" type="ORF">K8I29_07315</name>
</gene>
<proteinExistence type="predicted"/>
<organism evidence="1 2">
    <name type="scientific">Candidatus Nitrobium versatile</name>
    <dbReference type="NCBI Taxonomy" id="2884831"/>
    <lineage>
        <taxon>Bacteria</taxon>
        <taxon>Pseudomonadati</taxon>
        <taxon>Nitrospirota</taxon>
        <taxon>Nitrospiria</taxon>
        <taxon>Nitrospirales</taxon>
        <taxon>Nitrospiraceae</taxon>
        <taxon>Candidatus Nitrobium</taxon>
    </lineage>
</organism>
<protein>
    <submittedName>
        <fullName evidence="1">Uncharacterized protein</fullName>
    </submittedName>
</protein>
<dbReference type="EMBL" id="JAIOIV010000060">
    <property type="protein sequence ID" value="MBZ0156011.1"/>
    <property type="molecule type" value="Genomic_DNA"/>
</dbReference>
<evidence type="ECO:0000313" key="2">
    <source>
        <dbReference type="Proteomes" id="UP000705867"/>
    </source>
</evidence>
<reference evidence="1" key="2">
    <citation type="submission" date="2021-08" db="EMBL/GenBank/DDBJ databases">
        <authorList>
            <person name="Dalcin Martins P."/>
        </authorList>
    </citation>
    <scope>NUCLEOTIDE SEQUENCE</scope>
    <source>
        <strain evidence="1">MAG_39</strain>
    </source>
</reference>
<accession>A0A953J4A8</accession>
<evidence type="ECO:0000313" key="1">
    <source>
        <dbReference type="EMBL" id="MBZ0156011.1"/>
    </source>
</evidence>
<dbReference type="AlphaFoldDB" id="A0A953J4A8"/>